<name>A0A245ZS70_9SPHN</name>
<comment type="caution">
    <text evidence="1">The sequence shown here is derived from an EMBL/GenBank/DDBJ whole genome shotgun (WGS) entry which is preliminary data.</text>
</comment>
<dbReference type="OrthoDB" id="7593450at2"/>
<sequence>MRGDLGAEHAIVHDAAQEVLDFWFALPMEKQFARDAALDQEIAERFGALRDTVYRTEAEDWRDGPDQLLAAIVLLDQFSRNIYRDSPRAYEADALAVALCQLAIERGWEARYAPEERAFLYMPLIHAEDIALQRLSVAKFSELGGDNLSYAIGHLEIVARFGRFPTRNAVLGRQTTPQERAYLDDADADSFGPPKG</sequence>
<evidence type="ECO:0008006" key="3">
    <source>
        <dbReference type="Google" id="ProtNLM"/>
    </source>
</evidence>
<reference evidence="1 2" key="1">
    <citation type="submission" date="2017-03" db="EMBL/GenBank/DDBJ databases">
        <title>Genome sequence of Sphingomonas mucosissima DSM 17494.</title>
        <authorList>
            <person name="Poehlein A."/>
            <person name="Wuebbeler J.H."/>
            <person name="Steinbuechel A."/>
            <person name="Daniel R."/>
        </authorList>
    </citation>
    <scope>NUCLEOTIDE SEQUENCE [LARGE SCALE GENOMIC DNA]</scope>
    <source>
        <strain evidence="1 2">DSM 17494</strain>
    </source>
</reference>
<evidence type="ECO:0000313" key="1">
    <source>
        <dbReference type="EMBL" id="OWK32591.1"/>
    </source>
</evidence>
<protein>
    <recommendedName>
        <fullName evidence="3">DUF924 domain-containing protein</fullName>
    </recommendedName>
</protein>
<dbReference type="RefSeq" id="WP_088332320.1">
    <property type="nucleotide sequence ID" value="NZ_NBBJ01000001.1"/>
</dbReference>
<proteinExistence type="predicted"/>
<dbReference type="Gene3D" id="1.20.58.320">
    <property type="entry name" value="TPR-like"/>
    <property type="match status" value="1"/>
</dbReference>
<dbReference type="SUPFAM" id="SSF48452">
    <property type="entry name" value="TPR-like"/>
    <property type="match status" value="1"/>
</dbReference>
<dbReference type="Proteomes" id="UP000197783">
    <property type="component" value="Unassembled WGS sequence"/>
</dbReference>
<organism evidence="1 2">
    <name type="scientific">Sphingomonas mucosissima</name>
    <dbReference type="NCBI Taxonomy" id="370959"/>
    <lineage>
        <taxon>Bacteria</taxon>
        <taxon>Pseudomonadati</taxon>
        <taxon>Pseudomonadota</taxon>
        <taxon>Alphaproteobacteria</taxon>
        <taxon>Sphingomonadales</taxon>
        <taxon>Sphingomonadaceae</taxon>
        <taxon>Sphingomonas</taxon>
    </lineage>
</organism>
<dbReference type="AlphaFoldDB" id="A0A245ZS70"/>
<accession>A0A245ZS70</accession>
<keyword evidence="2" id="KW-1185">Reference proteome</keyword>
<dbReference type="EMBL" id="NBBJ01000001">
    <property type="protein sequence ID" value="OWK32591.1"/>
    <property type="molecule type" value="Genomic_DNA"/>
</dbReference>
<gene>
    <name evidence="1" type="ORF">SPMU_09270</name>
</gene>
<dbReference type="InterPro" id="IPR011990">
    <property type="entry name" value="TPR-like_helical_dom_sf"/>
</dbReference>
<dbReference type="Pfam" id="PF06041">
    <property type="entry name" value="DUF924"/>
    <property type="match status" value="1"/>
</dbReference>
<evidence type="ECO:0000313" key="2">
    <source>
        <dbReference type="Proteomes" id="UP000197783"/>
    </source>
</evidence>
<dbReference type="InterPro" id="IPR010323">
    <property type="entry name" value="DUF924"/>
</dbReference>
<dbReference type="Gene3D" id="1.25.40.10">
    <property type="entry name" value="Tetratricopeptide repeat domain"/>
    <property type="match status" value="1"/>
</dbReference>